<dbReference type="STRING" id="2017.SAMN05444320_103130"/>
<reference evidence="3 4" key="1">
    <citation type="submission" date="2016-11" db="EMBL/GenBank/DDBJ databases">
        <authorList>
            <person name="Jaros S."/>
            <person name="Januszkiewicz K."/>
            <person name="Wedrychowicz H."/>
        </authorList>
    </citation>
    <scope>NUCLEOTIDE SEQUENCE [LARGE SCALE GENOMIC DNA]</scope>
    <source>
        <strain evidence="3 4">DSM 44523</strain>
    </source>
</reference>
<dbReference type="EMBL" id="FQVN01000003">
    <property type="protein sequence ID" value="SHF29964.1"/>
    <property type="molecule type" value="Genomic_DNA"/>
</dbReference>
<dbReference type="OrthoDB" id="3694612at2"/>
<evidence type="ECO:0000259" key="2">
    <source>
        <dbReference type="Pfam" id="PF13581"/>
    </source>
</evidence>
<dbReference type="InterPro" id="IPR003594">
    <property type="entry name" value="HATPase_dom"/>
</dbReference>
<dbReference type="Pfam" id="PF13581">
    <property type="entry name" value="HATPase_c_2"/>
    <property type="match status" value="1"/>
</dbReference>
<protein>
    <submittedName>
        <fullName evidence="3">Serine/threonine-protein kinase RsbW</fullName>
    </submittedName>
</protein>
<feature type="region of interest" description="Disordered" evidence="1">
    <location>
        <begin position="1"/>
        <end position="29"/>
    </location>
</feature>
<keyword evidence="3" id="KW-0418">Kinase</keyword>
<evidence type="ECO:0000313" key="4">
    <source>
        <dbReference type="Proteomes" id="UP000184501"/>
    </source>
</evidence>
<name>A0A1M5AIK6_STRHI</name>
<evidence type="ECO:0000313" key="3">
    <source>
        <dbReference type="EMBL" id="SHF29964.1"/>
    </source>
</evidence>
<proteinExistence type="predicted"/>
<gene>
    <name evidence="3" type="ORF">SAMN05444320_103130</name>
</gene>
<feature type="domain" description="Histidine kinase/HSP90-like ATPase" evidence="2">
    <location>
        <begin position="33"/>
        <end position="127"/>
    </location>
</feature>
<dbReference type="InterPro" id="IPR036890">
    <property type="entry name" value="HATPase_C_sf"/>
</dbReference>
<organism evidence="3 4">
    <name type="scientific">Streptoalloteichus hindustanus</name>
    <dbReference type="NCBI Taxonomy" id="2017"/>
    <lineage>
        <taxon>Bacteria</taxon>
        <taxon>Bacillati</taxon>
        <taxon>Actinomycetota</taxon>
        <taxon>Actinomycetes</taxon>
        <taxon>Pseudonocardiales</taxon>
        <taxon>Pseudonocardiaceae</taxon>
        <taxon>Streptoalloteichus</taxon>
    </lineage>
</organism>
<dbReference type="RefSeq" id="WP_143174074.1">
    <property type="nucleotide sequence ID" value="NZ_FQVN01000003.1"/>
</dbReference>
<dbReference type="GO" id="GO:0016301">
    <property type="term" value="F:kinase activity"/>
    <property type="evidence" value="ECO:0007669"/>
    <property type="project" value="UniProtKB-KW"/>
</dbReference>
<evidence type="ECO:0000256" key="1">
    <source>
        <dbReference type="SAM" id="MobiDB-lite"/>
    </source>
</evidence>
<sequence>MSSAHHVEGADEAESRREAHRGPDRASRVDLRIEARPGQLSVVRAVAADLAMHQDFDLDAISDLRLAVDEACAELIGLATGDSGLHCRFEVRPQEIRMAAEVLSADSRAPRQDSFGWRVLAALVDHVRATTAPAAADPGGHLVRIELVKRRTREVDG</sequence>
<accession>A0A1M5AIK6</accession>
<keyword evidence="4" id="KW-1185">Reference proteome</keyword>
<dbReference type="Gene3D" id="3.30.565.10">
    <property type="entry name" value="Histidine kinase-like ATPase, C-terminal domain"/>
    <property type="match status" value="1"/>
</dbReference>
<dbReference type="AlphaFoldDB" id="A0A1M5AIK6"/>
<dbReference type="Proteomes" id="UP000184501">
    <property type="component" value="Unassembled WGS sequence"/>
</dbReference>
<keyword evidence="3" id="KW-0808">Transferase</keyword>